<evidence type="ECO:0000259" key="1">
    <source>
        <dbReference type="Pfam" id="PF07791"/>
    </source>
</evidence>
<reference evidence="2 3" key="1">
    <citation type="journal article" date="2013" name="Genome Announc.">
        <title>The Draft Genome Sequence of Sphingomonas paucimobilis Strain HER1398 (Proteobacteria), Host to the Giant PAU Phage, Indicates That It Is a Member of the Genus Sphingobacterium (Bacteroidetes).</title>
        <authorList>
            <person name="White R.A.III."/>
            <person name="Suttle C.A."/>
        </authorList>
    </citation>
    <scope>NUCLEOTIDE SEQUENCE [LARGE SCALE GENOMIC DNA]</scope>
    <source>
        <strain evidence="2 3">HER1398</strain>
    </source>
</reference>
<dbReference type="EMBL" id="ATDL01000015">
    <property type="protein sequence ID" value="ERJ58688.1"/>
    <property type="molecule type" value="Genomic_DNA"/>
</dbReference>
<comment type="caution">
    <text evidence="2">The sequence shown here is derived from an EMBL/GenBank/DDBJ whole genome shotgun (WGS) entry which is preliminary data.</text>
</comment>
<proteinExistence type="predicted"/>
<dbReference type="Pfam" id="PF07791">
    <property type="entry name" value="Imm11"/>
    <property type="match status" value="1"/>
</dbReference>
<feature type="domain" description="Immunity MXAN-0049 protein" evidence="1">
    <location>
        <begin position="80"/>
        <end position="222"/>
    </location>
</feature>
<sequence length="244" mass="28431">MNYYAIWFTSNPKIRGTNDYIKKYHLKIADGNLFWQEPRFIGNVHLEKIDFEPILLGIELYAKSKINDLLIPGGPIAHQLVISGKLKAILEQYRISGMQFFNVPVIKSDQLYDDFWLLNMYETDMDFIDVKASKVVLTKRNPDGLSYLEEVHFESLAEFMDELTGKDLEGKLRFENLKIKESVQEDFFLVRYVEGGNKYIVSEKLKATIEDSGCTGLEFQPIELSFNEWVVQDGEREKIYGRSW</sequence>
<dbReference type="PATRIC" id="fig|1346330.5.peg.2012"/>
<protein>
    <recommendedName>
        <fullName evidence="1">Immunity MXAN-0049 protein domain-containing protein</fullName>
    </recommendedName>
</protein>
<keyword evidence="3" id="KW-1185">Reference proteome</keyword>
<dbReference type="OrthoDB" id="824604at2"/>
<dbReference type="AlphaFoldDB" id="U2J7R2"/>
<dbReference type="RefSeq" id="WP_021070181.1">
    <property type="nucleotide sequence ID" value="NZ_ATDL01000015.1"/>
</dbReference>
<evidence type="ECO:0000313" key="2">
    <source>
        <dbReference type="EMBL" id="ERJ58688.1"/>
    </source>
</evidence>
<evidence type="ECO:0000313" key="3">
    <source>
        <dbReference type="Proteomes" id="UP000016584"/>
    </source>
</evidence>
<accession>U2J7R2</accession>
<name>U2J7R2_9SPHI</name>
<dbReference type="eggNOG" id="ENOG50339ZV">
    <property type="taxonomic scope" value="Bacteria"/>
</dbReference>
<dbReference type="Proteomes" id="UP000016584">
    <property type="component" value="Unassembled WGS sequence"/>
</dbReference>
<organism evidence="2 3">
    <name type="scientific">Sphingobacterium paucimobilis HER1398</name>
    <dbReference type="NCBI Taxonomy" id="1346330"/>
    <lineage>
        <taxon>Bacteria</taxon>
        <taxon>Pseudomonadati</taxon>
        <taxon>Bacteroidota</taxon>
        <taxon>Sphingobacteriia</taxon>
        <taxon>Sphingobacteriales</taxon>
        <taxon>Sphingobacteriaceae</taxon>
        <taxon>Sphingobacterium</taxon>
    </lineage>
</organism>
<gene>
    <name evidence="2" type="ORF">M472_07900</name>
</gene>
<dbReference type="InterPro" id="IPR012433">
    <property type="entry name" value="Imm11"/>
</dbReference>